<protein>
    <submittedName>
        <fullName evidence="4">Uncharacterized protein LOC106810162</fullName>
    </submittedName>
</protein>
<dbReference type="InterPro" id="IPR007110">
    <property type="entry name" value="Ig-like_dom"/>
</dbReference>
<evidence type="ECO:0000313" key="4">
    <source>
        <dbReference type="RefSeq" id="XP_014668931.1"/>
    </source>
</evidence>
<dbReference type="InterPro" id="IPR013783">
    <property type="entry name" value="Ig-like_fold"/>
</dbReference>
<feature type="signal peptide" evidence="1">
    <location>
        <begin position="1"/>
        <end position="24"/>
    </location>
</feature>
<dbReference type="SMART" id="SM00406">
    <property type="entry name" value="IGv"/>
    <property type="match status" value="1"/>
</dbReference>
<name>A0ABM1E9R0_PRICU</name>
<evidence type="ECO:0000313" key="3">
    <source>
        <dbReference type="Proteomes" id="UP000695022"/>
    </source>
</evidence>
<accession>A0ABM1E9R0</accession>
<keyword evidence="1" id="KW-0732">Signal</keyword>
<dbReference type="GeneID" id="106810162"/>
<evidence type="ECO:0000259" key="2">
    <source>
        <dbReference type="PROSITE" id="PS50835"/>
    </source>
</evidence>
<organism evidence="3 4">
    <name type="scientific">Priapulus caudatus</name>
    <name type="common">Priapulid worm</name>
    <dbReference type="NCBI Taxonomy" id="37621"/>
    <lineage>
        <taxon>Eukaryota</taxon>
        <taxon>Metazoa</taxon>
        <taxon>Ecdysozoa</taxon>
        <taxon>Scalidophora</taxon>
        <taxon>Priapulida</taxon>
        <taxon>Priapulimorpha</taxon>
        <taxon>Priapulimorphida</taxon>
        <taxon>Priapulidae</taxon>
        <taxon>Priapulus</taxon>
    </lineage>
</organism>
<dbReference type="PANTHER" id="PTHR23279">
    <property type="entry name" value="DEFECTIVE PROBOSCIS EXTENSION RESPONSE DPR -RELATED"/>
    <property type="match status" value="1"/>
</dbReference>
<dbReference type="SUPFAM" id="SSF48726">
    <property type="entry name" value="Immunoglobulin"/>
    <property type="match status" value="1"/>
</dbReference>
<proteinExistence type="predicted"/>
<dbReference type="Pfam" id="PF07686">
    <property type="entry name" value="V-set"/>
    <property type="match status" value="1"/>
</dbReference>
<reference evidence="4" key="1">
    <citation type="submission" date="2025-08" db="UniProtKB">
        <authorList>
            <consortium name="RefSeq"/>
        </authorList>
    </citation>
    <scope>IDENTIFICATION</scope>
</reference>
<dbReference type="PANTHER" id="PTHR23279:SF46">
    <property type="entry name" value="DEFECTIVE PROBOSCIS EXTENSION RESPONSE 10, ISOFORM A-RELATED"/>
    <property type="match status" value="1"/>
</dbReference>
<feature type="domain" description="Ig-like" evidence="2">
    <location>
        <begin position="61"/>
        <end position="154"/>
    </location>
</feature>
<gene>
    <name evidence="4" type="primary">LOC106810162</name>
</gene>
<dbReference type="InterPro" id="IPR013106">
    <property type="entry name" value="Ig_V-set"/>
</dbReference>
<sequence>MSQGTYPSQLYAAMLLALFECVEETATLWAAGGFAPSPVVGARSFYGTSSTDQQSKVYFDPLTPRNITGEVDKTVYLQCRVHNIGDKHVSWIRKRDLAILSISNVTYTNDERFKLIHESGSLDWTLQLKYPRQEDSGLYECQVSTHPKLTLLISLDIYGA</sequence>
<dbReference type="InterPro" id="IPR003599">
    <property type="entry name" value="Ig_sub"/>
</dbReference>
<keyword evidence="3" id="KW-1185">Reference proteome</keyword>
<feature type="chain" id="PRO_5045393153" evidence="1">
    <location>
        <begin position="25"/>
        <end position="160"/>
    </location>
</feature>
<dbReference type="InterPro" id="IPR036179">
    <property type="entry name" value="Ig-like_dom_sf"/>
</dbReference>
<dbReference type="Gene3D" id="2.60.40.10">
    <property type="entry name" value="Immunoglobulins"/>
    <property type="match status" value="1"/>
</dbReference>
<dbReference type="InterPro" id="IPR037448">
    <property type="entry name" value="Zig-8"/>
</dbReference>
<dbReference type="SMART" id="SM00409">
    <property type="entry name" value="IG"/>
    <property type="match status" value="1"/>
</dbReference>
<evidence type="ECO:0000256" key="1">
    <source>
        <dbReference type="SAM" id="SignalP"/>
    </source>
</evidence>
<dbReference type="PROSITE" id="PS50835">
    <property type="entry name" value="IG_LIKE"/>
    <property type="match status" value="1"/>
</dbReference>
<dbReference type="Proteomes" id="UP000695022">
    <property type="component" value="Unplaced"/>
</dbReference>
<dbReference type="RefSeq" id="XP_014668931.1">
    <property type="nucleotide sequence ID" value="XM_014813445.1"/>
</dbReference>